<feature type="domain" description="GAG-pre-integrase" evidence="2">
    <location>
        <begin position="4"/>
        <end position="41"/>
    </location>
</feature>
<evidence type="ECO:0000259" key="3">
    <source>
        <dbReference type="Pfam" id="PF25597"/>
    </source>
</evidence>
<dbReference type="InterPro" id="IPR012337">
    <property type="entry name" value="RNaseH-like_sf"/>
</dbReference>
<feature type="compositionally biased region" description="Polar residues" evidence="1">
    <location>
        <begin position="184"/>
        <end position="200"/>
    </location>
</feature>
<protein>
    <submittedName>
        <fullName evidence="4">Integrase, catalytic region, zinc finger, CCHC-type, peptidase aspartic, catalytic</fullName>
    </submittedName>
</protein>
<dbReference type="SUPFAM" id="SSF53098">
    <property type="entry name" value="Ribonuclease H-like"/>
    <property type="match status" value="1"/>
</dbReference>
<dbReference type="EMBL" id="BKCJ010002470">
    <property type="protein sequence ID" value="GEU48778.1"/>
    <property type="molecule type" value="Genomic_DNA"/>
</dbReference>
<dbReference type="Pfam" id="PF13976">
    <property type="entry name" value="gag_pre-integrs"/>
    <property type="match status" value="1"/>
</dbReference>
<dbReference type="Pfam" id="PF14223">
    <property type="entry name" value="Retrotran_gag_2"/>
    <property type="match status" value="1"/>
</dbReference>
<feature type="domain" description="Retroviral polymerase SH3-like" evidence="3">
    <location>
        <begin position="129"/>
        <end position="167"/>
    </location>
</feature>
<dbReference type="InterPro" id="IPR036397">
    <property type="entry name" value="RNaseH_sf"/>
</dbReference>
<organism evidence="4">
    <name type="scientific">Tanacetum cinerariifolium</name>
    <name type="common">Dalmatian daisy</name>
    <name type="synonym">Chrysanthemum cinerariifolium</name>
    <dbReference type="NCBI Taxonomy" id="118510"/>
    <lineage>
        <taxon>Eukaryota</taxon>
        <taxon>Viridiplantae</taxon>
        <taxon>Streptophyta</taxon>
        <taxon>Embryophyta</taxon>
        <taxon>Tracheophyta</taxon>
        <taxon>Spermatophyta</taxon>
        <taxon>Magnoliopsida</taxon>
        <taxon>eudicotyledons</taxon>
        <taxon>Gunneridae</taxon>
        <taxon>Pentapetalae</taxon>
        <taxon>asterids</taxon>
        <taxon>campanulids</taxon>
        <taxon>Asterales</taxon>
        <taxon>Asteraceae</taxon>
        <taxon>Asteroideae</taxon>
        <taxon>Anthemideae</taxon>
        <taxon>Anthemidinae</taxon>
        <taxon>Tanacetum</taxon>
    </lineage>
</organism>
<dbReference type="GO" id="GO:0003676">
    <property type="term" value="F:nucleic acid binding"/>
    <property type="evidence" value="ECO:0007669"/>
    <property type="project" value="InterPro"/>
</dbReference>
<proteinExistence type="predicted"/>
<reference evidence="4" key="1">
    <citation type="journal article" date="2019" name="Sci. Rep.">
        <title>Draft genome of Tanacetum cinerariifolium, the natural source of mosquito coil.</title>
        <authorList>
            <person name="Yamashiro T."/>
            <person name="Shiraishi A."/>
            <person name="Satake H."/>
            <person name="Nakayama K."/>
        </authorList>
    </citation>
    <scope>NUCLEOTIDE SEQUENCE</scope>
</reference>
<dbReference type="Gene3D" id="3.30.420.10">
    <property type="entry name" value="Ribonuclease H-like superfamily/Ribonuclease H"/>
    <property type="match status" value="1"/>
</dbReference>
<evidence type="ECO:0000256" key="1">
    <source>
        <dbReference type="SAM" id="MobiDB-lite"/>
    </source>
</evidence>
<feature type="region of interest" description="Disordered" evidence="1">
    <location>
        <begin position="173"/>
        <end position="200"/>
    </location>
</feature>
<sequence>MSKASSSQEWLWHRRLSHLNFDTINLLSKYDIVTGLSKLKFVKDHLFLLVSWGKQNTLHAYFAQEGIEHQTSTAQTPEQNSVVERWNRTLVKAARSMLSVAKVPLYFWAEAIAMACLTQNHGENLDKMKKGDACIFVGYSTQSRAYRVYNKRTRVIIKTIHVNFDELPQMASDHVSSDPAPLCPTTTLEQDSLSPGPQSNTLPLNIQTTPKTTSQAPTQAPTVTANENIIQAEANKEYTQVDEDEFINIFSTPVQERGETSSQYVDSLNMHTFYQQHPSEHHWTKDHLLEQVIGNPFQSIRTRRQLETDGEMYYALWEVIENGATLPITKVVKGVITEMPITSAEQKAQKRLEVKARSTLMMGISNEHQLNFNSIKDAKKLQKLVSQLKLLEEKLSQEDINQKLLRSLSPEWNTHVVVWRNKSDLDTMSMDDLYNNLKVQPNSPQLVHEDLEQIHPDDIEEMDLRWQMAILTMRARRFLKKIGRKLTVNGNKTIGFDKSKVECYNFHKKGHFAREYRALRNQDNKNKESSRRSVPVETSASIALVPCDEDIKVLKVEIQMGEITIRELRKKLEIDQNEKYDIQLNVDKFEHASKCLNKLIDYQIVDNYKKGLGYENYDAVPPTYTGNFMPPTLDLSFTGLDEFVNKPVVENYKAKSNEKEPKVVKKNDDAPIIEEWVLDNEEEDDYKEIDGGYVTFGGNLKGRKIIGKVAQSSSAMASLCISSGNLSSLAVGSCYGSGKSSLPVGMPCAFYSQQSSPKLDAPTAIKFLK</sequence>
<dbReference type="PANTHER" id="PTHR42648:SF18">
    <property type="entry name" value="RETROTRANSPOSON, UNCLASSIFIED-LIKE PROTEIN"/>
    <property type="match status" value="1"/>
</dbReference>
<evidence type="ECO:0000259" key="2">
    <source>
        <dbReference type="Pfam" id="PF13976"/>
    </source>
</evidence>
<dbReference type="InterPro" id="IPR025724">
    <property type="entry name" value="GAG-pre-integrase_dom"/>
</dbReference>
<dbReference type="InterPro" id="IPR057670">
    <property type="entry name" value="SH3_retrovirus"/>
</dbReference>
<gene>
    <name evidence="4" type="ORF">Tci_020756</name>
</gene>
<accession>A0A6L2KH01</accession>
<name>A0A6L2KH01_TANCI</name>
<comment type="caution">
    <text evidence="4">The sequence shown here is derived from an EMBL/GenBank/DDBJ whole genome shotgun (WGS) entry which is preliminary data.</text>
</comment>
<dbReference type="PANTHER" id="PTHR42648">
    <property type="entry name" value="TRANSPOSASE, PUTATIVE-RELATED"/>
    <property type="match status" value="1"/>
</dbReference>
<dbReference type="Pfam" id="PF25597">
    <property type="entry name" value="SH3_retrovirus"/>
    <property type="match status" value="1"/>
</dbReference>
<dbReference type="InterPro" id="IPR039537">
    <property type="entry name" value="Retrotran_Ty1/copia-like"/>
</dbReference>
<evidence type="ECO:0000313" key="4">
    <source>
        <dbReference type="EMBL" id="GEU48778.1"/>
    </source>
</evidence>
<dbReference type="AlphaFoldDB" id="A0A6L2KH01"/>